<evidence type="ECO:0000256" key="6">
    <source>
        <dbReference type="ARBA" id="ARBA00022842"/>
    </source>
</evidence>
<dbReference type="Proteomes" id="UP000004662">
    <property type="component" value="Chromosome"/>
</dbReference>
<evidence type="ECO:0000256" key="2">
    <source>
        <dbReference type="ARBA" id="ARBA00005893"/>
    </source>
</evidence>
<dbReference type="InterPro" id="IPR050793">
    <property type="entry name" value="CMP-NeuNAc_synthase"/>
</dbReference>
<keyword evidence="9" id="KW-1185">Reference proteome</keyword>
<comment type="similarity">
    <text evidence="2">Belongs to the KdsC family.</text>
</comment>
<dbReference type="Gene3D" id="3.40.50.1000">
    <property type="entry name" value="HAD superfamily/HAD-like"/>
    <property type="match status" value="1"/>
</dbReference>
<keyword evidence="5 8" id="KW-0378">Hydrolase</keyword>
<dbReference type="SFLD" id="SFLDG01136">
    <property type="entry name" value="C1.6:_Phosphoserine_Phosphatas"/>
    <property type="match status" value="1"/>
</dbReference>
<dbReference type="SFLD" id="SFLDG01138">
    <property type="entry name" value="C1.6.2:_Deoxy-d-mannose-octulo"/>
    <property type="match status" value="1"/>
</dbReference>
<dbReference type="AlphaFoldDB" id="G7Q485"/>
<evidence type="ECO:0000256" key="7">
    <source>
        <dbReference type="PIRSR" id="PIRSR006118-2"/>
    </source>
</evidence>
<comment type="subunit">
    <text evidence="3">Homotetramer.</text>
</comment>
<name>G7Q485_9BACT</name>
<evidence type="ECO:0000256" key="5">
    <source>
        <dbReference type="ARBA" id="ARBA00022801"/>
    </source>
</evidence>
<sequence length="180" mass="18691">MAQDAKLAATRARDVALLVLDVDGVLTDGGLYVDAHGGIAKRFHAHDGLGIKAAQMAGLQVAVISGLDSPAVAARIKELGIGEYHPGHHHKVPILTGILGRLGLSPGQAAYLGDDWVDAGPMGLVGLPMAVADAQPEIMDLALWVASRPGGHGAVREAIRFLLQASGRLEAAYAWFLPEG</sequence>
<dbReference type="SUPFAM" id="SSF56784">
    <property type="entry name" value="HAD-like"/>
    <property type="match status" value="1"/>
</dbReference>
<dbReference type="RefSeq" id="WP_009180370.1">
    <property type="nucleotide sequence ID" value="NZ_CM001368.1"/>
</dbReference>
<feature type="binding site" evidence="7">
    <location>
        <position position="114"/>
    </location>
    <ligand>
        <name>Mg(2+)</name>
        <dbReference type="ChEBI" id="CHEBI:18420"/>
    </ligand>
</feature>
<evidence type="ECO:0000256" key="1">
    <source>
        <dbReference type="ARBA" id="ARBA00001946"/>
    </source>
</evidence>
<protein>
    <submittedName>
        <fullName evidence="8">3-deoxy-D-manno-octulosonate 8-phosphate phosphatase, YrbI family</fullName>
        <ecNumber evidence="8">3.1.3.45</ecNumber>
    </submittedName>
</protein>
<organism evidence="8 9">
    <name type="scientific">Solidesulfovibrio carbinoliphilus subsp. oakridgensis</name>
    <dbReference type="NCBI Taxonomy" id="694327"/>
    <lineage>
        <taxon>Bacteria</taxon>
        <taxon>Pseudomonadati</taxon>
        <taxon>Thermodesulfobacteriota</taxon>
        <taxon>Desulfovibrionia</taxon>
        <taxon>Desulfovibrionales</taxon>
        <taxon>Desulfovibrionaceae</taxon>
        <taxon>Solidesulfovibrio</taxon>
    </lineage>
</organism>
<dbReference type="InterPro" id="IPR023214">
    <property type="entry name" value="HAD_sf"/>
</dbReference>
<accession>G7Q485</accession>
<dbReference type="eggNOG" id="COG1778">
    <property type="taxonomic scope" value="Bacteria"/>
</dbReference>
<dbReference type="PIRSF" id="PIRSF006118">
    <property type="entry name" value="KDO8-P_Ptase"/>
    <property type="match status" value="1"/>
</dbReference>
<keyword evidence="6 7" id="KW-0460">Magnesium</keyword>
<dbReference type="InterPro" id="IPR036412">
    <property type="entry name" value="HAD-like_sf"/>
</dbReference>
<evidence type="ECO:0000313" key="8">
    <source>
        <dbReference type="EMBL" id="EHJ46953.1"/>
    </source>
</evidence>
<dbReference type="PANTHER" id="PTHR21485">
    <property type="entry name" value="HAD SUPERFAMILY MEMBERS CMAS AND KDSC"/>
    <property type="match status" value="1"/>
</dbReference>
<dbReference type="GO" id="GO:0046872">
    <property type="term" value="F:metal ion binding"/>
    <property type="evidence" value="ECO:0007669"/>
    <property type="project" value="UniProtKB-KW"/>
</dbReference>
<dbReference type="EC" id="3.1.3.45" evidence="8"/>
<dbReference type="GO" id="GO:0008781">
    <property type="term" value="F:N-acylneuraminate cytidylyltransferase activity"/>
    <property type="evidence" value="ECO:0007669"/>
    <property type="project" value="TreeGrafter"/>
</dbReference>
<evidence type="ECO:0000256" key="3">
    <source>
        <dbReference type="ARBA" id="ARBA00011881"/>
    </source>
</evidence>
<feature type="binding site" evidence="7">
    <location>
        <position position="23"/>
    </location>
    <ligand>
        <name>substrate</name>
    </ligand>
</feature>
<dbReference type="OrthoDB" id="9805604at2"/>
<dbReference type="GO" id="GO:0019143">
    <property type="term" value="F:3-deoxy-manno-octulosonate-8-phosphatase activity"/>
    <property type="evidence" value="ECO:0007669"/>
    <property type="project" value="UniProtKB-EC"/>
</dbReference>
<proteinExistence type="inferred from homology"/>
<dbReference type="InterPro" id="IPR010023">
    <property type="entry name" value="KdsC_fam"/>
</dbReference>
<dbReference type="NCBIfam" id="TIGR01670">
    <property type="entry name" value="KdsC-phosphatas"/>
    <property type="match status" value="1"/>
</dbReference>
<dbReference type="SFLD" id="SFLDS00003">
    <property type="entry name" value="Haloacid_Dehalogenase"/>
    <property type="match status" value="1"/>
</dbReference>
<evidence type="ECO:0000256" key="4">
    <source>
        <dbReference type="ARBA" id="ARBA00022723"/>
    </source>
</evidence>
<dbReference type="HOGENOM" id="CLU_106694_0_1_7"/>
<keyword evidence="4 7" id="KW-0479">Metal-binding</keyword>
<evidence type="ECO:0000313" key="9">
    <source>
        <dbReference type="Proteomes" id="UP000004662"/>
    </source>
</evidence>
<dbReference type="STRING" id="694327.DFW101_0939"/>
<dbReference type="EMBL" id="CM001368">
    <property type="protein sequence ID" value="EHJ46953.1"/>
    <property type="molecule type" value="Genomic_DNA"/>
</dbReference>
<reference evidence="9" key="1">
    <citation type="journal article" date="2015" name="Genome Announc.">
        <title>High-Quality Draft Genome Sequence of Desulfovibrio carbinoliphilus FW-101-2B, an Organic Acid-Oxidizing Sulfate-Reducing Bacterium Isolated from Uranium(VI)-Contaminated Groundwater.</title>
        <authorList>
            <person name="Ramsay B.D."/>
            <person name="Hwang C."/>
            <person name="Woo H.L."/>
            <person name="Carroll S.L."/>
            <person name="Lucas S."/>
            <person name="Han J."/>
            <person name="Lapidus A.L."/>
            <person name="Cheng J.F."/>
            <person name="Goodwin L.A."/>
            <person name="Pitluck S."/>
            <person name="Peters L."/>
            <person name="Chertkov O."/>
            <person name="Held B."/>
            <person name="Detter J.C."/>
            <person name="Han C.S."/>
            <person name="Tapia R."/>
            <person name="Land M.L."/>
            <person name="Hauser L.J."/>
            <person name="Kyrpides N.C."/>
            <person name="Ivanova N.N."/>
            <person name="Mikhailova N."/>
            <person name="Pagani I."/>
            <person name="Woyke T."/>
            <person name="Arkin A.P."/>
            <person name="Dehal P."/>
            <person name="Chivian D."/>
            <person name="Criddle C.S."/>
            <person name="Wu W."/>
            <person name="Chakraborty R."/>
            <person name="Hazen T.C."/>
            <person name="Fields M.W."/>
        </authorList>
    </citation>
    <scope>NUCLEOTIDE SEQUENCE [LARGE SCALE GENOMIC DNA]</scope>
    <source>
        <strain evidence="9">FW-101-2B</strain>
    </source>
</reference>
<feature type="binding site" evidence="7">
    <location>
        <position position="21"/>
    </location>
    <ligand>
        <name>Mg(2+)</name>
        <dbReference type="ChEBI" id="CHEBI:18420"/>
    </ligand>
</feature>
<comment type="cofactor">
    <cofactor evidence="1 7">
        <name>Mg(2+)</name>
        <dbReference type="ChEBI" id="CHEBI:18420"/>
    </cofactor>
</comment>
<gene>
    <name evidence="8" type="ORF">DFW101_0939</name>
</gene>
<dbReference type="PANTHER" id="PTHR21485:SF3">
    <property type="entry name" value="N-ACYLNEURAMINATE CYTIDYLYLTRANSFERASE"/>
    <property type="match status" value="1"/>
</dbReference>